<sequence>MQTIAVTDPTEQASRLAQLYDRLGARAHELPPQLARPLYLAGHCCGWMTHAACDALRGTGLAEIEPDAVRLAPGLQPGPRLDAVLADVAQILRDANCLRGWRDELLDVMAGDVRLGAIERAAVRPLGLATKAVHLNAWTPDGRLWIARRSLSKSTDPGMWDTLVGGLAGSNEDLDLALERECAEEAGLDPHHLHAREPLRTILRMHRRLPEGYQVEDLLVSTCVLDEGVRPANRDGEVMEIVALPVEDVLRCVEAEEFTLEAALVVVEDIIQQRARGRIR</sequence>
<dbReference type="Proteomes" id="UP000194161">
    <property type="component" value="Chromosome"/>
</dbReference>
<dbReference type="Pfam" id="PF00293">
    <property type="entry name" value="NUDIX"/>
    <property type="match status" value="1"/>
</dbReference>
<evidence type="ECO:0000259" key="1">
    <source>
        <dbReference type="PROSITE" id="PS51462"/>
    </source>
</evidence>
<dbReference type="AlphaFoldDB" id="A0A1W6Z760"/>
<gene>
    <name evidence="2" type="ORF">CAL15_01060</name>
</gene>
<dbReference type="SUPFAM" id="SSF55811">
    <property type="entry name" value="Nudix"/>
    <property type="match status" value="1"/>
</dbReference>
<dbReference type="Gene3D" id="3.90.79.10">
    <property type="entry name" value="Nucleoside Triphosphate Pyrophosphohydrolase"/>
    <property type="match status" value="1"/>
</dbReference>
<dbReference type="Pfam" id="PF15916">
    <property type="entry name" value="DUF4743"/>
    <property type="match status" value="1"/>
</dbReference>
<name>A0A1W6Z760_9BORD</name>
<keyword evidence="3" id="KW-1185">Reference proteome</keyword>
<dbReference type="InterPro" id="IPR031804">
    <property type="entry name" value="DUF4743"/>
</dbReference>
<dbReference type="InterPro" id="IPR015797">
    <property type="entry name" value="NUDIX_hydrolase-like_dom_sf"/>
</dbReference>
<dbReference type="CDD" id="cd03676">
    <property type="entry name" value="NUDIX_Tnr3_like"/>
    <property type="match status" value="1"/>
</dbReference>
<accession>A0A1W6Z760</accession>
<evidence type="ECO:0000313" key="3">
    <source>
        <dbReference type="Proteomes" id="UP000194161"/>
    </source>
</evidence>
<organism evidence="2 3">
    <name type="scientific">Bordetella genomosp. 13</name>
    <dbReference type="NCBI Taxonomy" id="463040"/>
    <lineage>
        <taxon>Bacteria</taxon>
        <taxon>Pseudomonadati</taxon>
        <taxon>Pseudomonadota</taxon>
        <taxon>Betaproteobacteria</taxon>
        <taxon>Burkholderiales</taxon>
        <taxon>Alcaligenaceae</taxon>
        <taxon>Bordetella</taxon>
    </lineage>
</organism>
<protein>
    <submittedName>
        <fullName evidence="2">NUDIX hydrolase</fullName>
    </submittedName>
</protein>
<reference evidence="2 3" key="1">
    <citation type="submission" date="2017-05" db="EMBL/GenBank/DDBJ databases">
        <title>Complete and WGS of Bordetella genogroups.</title>
        <authorList>
            <person name="Spilker T."/>
            <person name="LiPuma J."/>
        </authorList>
    </citation>
    <scope>NUCLEOTIDE SEQUENCE [LARGE SCALE GENOMIC DNA]</scope>
    <source>
        <strain evidence="2 3">AU7206</strain>
    </source>
</reference>
<keyword evidence="2" id="KW-0378">Hydrolase</keyword>
<proteinExistence type="predicted"/>
<dbReference type="InterPro" id="IPR000086">
    <property type="entry name" value="NUDIX_hydrolase_dom"/>
</dbReference>
<dbReference type="OrthoDB" id="5621792at2"/>
<dbReference type="GO" id="GO:0016787">
    <property type="term" value="F:hydrolase activity"/>
    <property type="evidence" value="ECO:0007669"/>
    <property type="project" value="UniProtKB-KW"/>
</dbReference>
<dbReference type="EMBL" id="CP021111">
    <property type="protein sequence ID" value="ARP93092.1"/>
    <property type="molecule type" value="Genomic_DNA"/>
</dbReference>
<evidence type="ECO:0000313" key="2">
    <source>
        <dbReference type="EMBL" id="ARP93092.1"/>
    </source>
</evidence>
<dbReference type="PROSITE" id="PS51462">
    <property type="entry name" value="NUDIX"/>
    <property type="match status" value="1"/>
</dbReference>
<dbReference type="STRING" id="463040.CAL15_01060"/>
<dbReference type="RefSeq" id="WP_086076929.1">
    <property type="nucleotide sequence ID" value="NZ_CP021111.1"/>
</dbReference>
<feature type="domain" description="Nudix hydrolase" evidence="1">
    <location>
        <begin position="125"/>
        <end position="268"/>
    </location>
</feature>
<dbReference type="KEGG" id="bgm:CAL15_01060"/>